<dbReference type="Gene3D" id="2.170.130.30">
    <property type="match status" value="1"/>
</dbReference>
<evidence type="ECO:0000313" key="3">
    <source>
        <dbReference type="EMBL" id="SHK29914.1"/>
    </source>
</evidence>
<keyword evidence="1" id="KW-1133">Transmembrane helix</keyword>
<dbReference type="Pfam" id="PF14478">
    <property type="entry name" value="DUF4430"/>
    <property type="match status" value="1"/>
</dbReference>
<evidence type="ECO:0000313" key="4">
    <source>
        <dbReference type="Proteomes" id="UP000184386"/>
    </source>
</evidence>
<dbReference type="STRING" id="1121322.SAMN02745136_02219"/>
<gene>
    <name evidence="3" type="ORF">SAMN02745136_02219</name>
</gene>
<feature type="transmembrane region" description="Helical" evidence="1">
    <location>
        <begin position="12"/>
        <end position="31"/>
    </location>
</feature>
<protein>
    <recommendedName>
        <fullName evidence="2">Transcobalamin-like C-terminal domain-containing protein</fullName>
    </recommendedName>
</protein>
<evidence type="ECO:0000259" key="2">
    <source>
        <dbReference type="Pfam" id="PF14478"/>
    </source>
</evidence>
<keyword evidence="1" id="KW-0812">Transmembrane</keyword>
<proteinExistence type="predicted"/>
<dbReference type="AlphaFoldDB" id="A0A1M6RBS5"/>
<keyword evidence="4" id="KW-1185">Reference proteome</keyword>
<dbReference type="EMBL" id="FRAC01000010">
    <property type="protein sequence ID" value="SHK29914.1"/>
    <property type="molecule type" value="Genomic_DNA"/>
</dbReference>
<sequence>MGNKKTMKKSIIGVIIFVVVIAAMAVLYNVFKPDTAEGSKHIVAEVVLGDGTSKAFDINTDAEYLRQALEEKKLISGDETETGLFVKVVNGVTANDDKKEWWCFTKGGEAVNTGVDTTPIADGDHFEITLTTGY</sequence>
<reference evidence="3 4" key="1">
    <citation type="submission" date="2016-11" db="EMBL/GenBank/DDBJ databases">
        <authorList>
            <person name="Jaros S."/>
            <person name="Januszkiewicz K."/>
            <person name="Wedrychowicz H."/>
        </authorList>
    </citation>
    <scope>NUCLEOTIDE SEQUENCE [LARGE SCALE GENOMIC DNA]</scope>
    <source>
        <strain evidence="3 4">DSM 15929</strain>
    </source>
</reference>
<dbReference type="RefSeq" id="WP_084124130.1">
    <property type="nucleotide sequence ID" value="NZ_FRAC01000010.1"/>
</dbReference>
<evidence type="ECO:0000256" key="1">
    <source>
        <dbReference type="SAM" id="Phobius"/>
    </source>
</evidence>
<dbReference type="Proteomes" id="UP000184386">
    <property type="component" value="Unassembled WGS sequence"/>
</dbReference>
<accession>A0A1M6RBS5</accession>
<name>A0A1M6RBS5_9FIRM</name>
<dbReference type="OrthoDB" id="1906526at2"/>
<organism evidence="3 4">
    <name type="scientific">Anaerocolumna jejuensis DSM 15929</name>
    <dbReference type="NCBI Taxonomy" id="1121322"/>
    <lineage>
        <taxon>Bacteria</taxon>
        <taxon>Bacillati</taxon>
        <taxon>Bacillota</taxon>
        <taxon>Clostridia</taxon>
        <taxon>Lachnospirales</taxon>
        <taxon>Lachnospiraceae</taxon>
        <taxon>Anaerocolumna</taxon>
    </lineage>
</organism>
<keyword evidence="1" id="KW-0472">Membrane</keyword>
<feature type="domain" description="Transcobalamin-like C-terminal" evidence="2">
    <location>
        <begin position="67"/>
        <end position="131"/>
    </location>
</feature>
<dbReference type="InterPro" id="IPR027954">
    <property type="entry name" value="Transcobalamin-like_C"/>
</dbReference>